<keyword evidence="1" id="KW-0812">Transmembrane</keyword>
<name>A0A2G9HDQ6_9LAMI</name>
<dbReference type="Proteomes" id="UP000231279">
    <property type="component" value="Unassembled WGS sequence"/>
</dbReference>
<protein>
    <submittedName>
        <fullName evidence="2">Uncharacterized protein</fullName>
    </submittedName>
</protein>
<keyword evidence="3" id="KW-1185">Reference proteome</keyword>
<reference evidence="3" key="1">
    <citation type="journal article" date="2018" name="Gigascience">
        <title>Genome assembly of the Pink Ipe (Handroanthus impetiginosus, Bignoniaceae), a highly valued, ecologically keystone Neotropical timber forest tree.</title>
        <authorList>
            <person name="Silva-Junior O.B."/>
            <person name="Grattapaglia D."/>
            <person name="Novaes E."/>
            <person name="Collevatti R.G."/>
        </authorList>
    </citation>
    <scope>NUCLEOTIDE SEQUENCE [LARGE SCALE GENOMIC DNA]</scope>
    <source>
        <strain evidence="3">cv. UFG-1</strain>
    </source>
</reference>
<dbReference type="AlphaFoldDB" id="A0A2G9HDQ6"/>
<feature type="transmembrane region" description="Helical" evidence="1">
    <location>
        <begin position="41"/>
        <end position="61"/>
    </location>
</feature>
<comment type="caution">
    <text evidence="2">The sequence shown here is derived from an EMBL/GenBank/DDBJ whole genome shotgun (WGS) entry which is preliminary data.</text>
</comment>
<proteinExistence type="predicted"/>
<accession>A0A2G9HDQ6</accession>
<gene>
    <name evidence="2" type="ORF">CDL12_11697</name>
</gene>
<sequence length="62" mass="7210">MWVSHFLPTGFWIHDMEKSTNIICKGTNRLEDKLATDKQHILTYLYALACSCLTIMLVSHIR</sequence>
<keyword evidence="1" id="KW-0472">Membrane</keyword>
<organism evidence="2 3">
    <name type="scientific">Handroanthus impetiginosus</name>
    <dbReference type="NCBI Taxonomy" id="429701"/>
    <lineage>
        <taxon>Eukaryota</taxon>
        <taxon>Viridiplantae</taxon>
        <taxon>Streptophyta</taxon>
        <taxon>Embryophyta</taxon>
        <taxon>Tracheophyta</taxon>
        <taxon>Spermatophyta</taxon>
        <taxon>Magnoliopsida</taxon>
        <taxon>eudicotyledons</taxon>
        <taxon>Gunneridae</taxon>
        <taxon>Pentapetalae</taxon>
        <taxon>asterids</taxon>
        <taxon>lamiids</taxon>
        <taxon>Lamiales</taxon>
        <taxon>Bignoniaceae</taxon>
        <taxon>Crescentiina</taxon>
        <taxon>Tabebuia alliance</taxon>
        <taxon>Handroanthus</taxon>
    </lineage>
</organism>
<evidence type="ECO:0000313" key="3">
    <source>
        <dbReference type="Proteomes" id="UP000231279"/>
    </source>
</evidence>
<evidence type="ECO:0000313" key="2">
    <source>
        <dbReference type="EMBL" id="PIN15665.1"/>
    </source>
</evidence>
<evidence type="ECO:0000256" key="1">
    <source>
        <dbReference type="SAM" id="Phobius"/>
    </source>
</evidence>
<keyword evidence="1" id="KW-1133">Transmembrane helix</keyword>
<dbReference type="EMBL" id="NKXS01002032">
    <property type="protein sequence ID" value="PIN15665.1"/>
    <property type="molecule type" value="Genomic_DNA"/>
</dbReference>